<dbReference type="Proteomes" id="UP001189429">
    <property type="component" value="Unassembled WGS sequence"/>
</dbReference>
<feature type="region of interest" description="Disordered" evidence="1">
    <location>
        <begin position="320"/>
        <end position="432"/>
    </location>
</feature>
<evidence type="ECO:0000256" key="1">
    <source>
        <dbReference type="SAM" id="MobiDB-lite"/>
    </source>
</evidence>
<feature type="region of interest" description="Disordered" evidence="1">
    <location>
        <begin position="194"/>
        <end position="227"/>
    </location>
</feature>
<name>A0ABN9WU29_9DINO</name>
<feature type="region of interest" description="Disordered" evidence="1">
    <location>
        <begin position="16"/>
        <end position="44"/>
    </location>
</feature>
<feature type="region of interest" description="Disordered" evidence="1">
    <location>
        <begin position="96"/>
        <end position="153"/>
    </location>
</feature>
<feature type="region of interest" description="Disordered" evidence="1">
    <location>
        <begin position="495"/>
        <end position="553"/>
    </location>
</feature>
<proteinExistence type="predicted"/>
<dbReference type="EMBL" id="CAUYUJ010019135">
    <property type="protein sequence ID" value="CAK0888806.1"/>
    <property type="molecule type" value="Genomic_DNA"/>
</dbReference>
<feature type="compositionally biased region" description="Basic and acidic residues" evidence="1">
    <location>
        <begin position="106"/>
        <end position="137"/>
    </location>
</feature>
<gene>
    <name evidence="2" type="ORF">PCOR1329_LOCUS69523</name>
</gene>
<evidence type="ECO:0000313" key="2">
    <source>
        <dbReference type="EMBL" id="CAK0888806.1"/>
    </source>
</evidence>
<protein>
    <submittedName>
        <fullName evidence="2">Uncharacterized protein</fullName>
    </submittedName>
</protein>
<reference evidence="2" key="1">
    <citation type="submission" date="2023-10" db="EMBL/GenBank/DDBJ databases">
        <authorList>
            <person name="Chen Y."/>
            <person name="Shah S."/>
            <person name="Dougan E. K."/>
            <person name="Thang M."/>
            <person name="Chan C."/>
        </authorList>
    </citation>
    <scope>NUCLEOTIDE SEQUENCE [LARGE SCALE GENOMIC DNA]</scope>
</reference>
<feature type="compositionally biased region" description="Acidic residues" evidence="1">
    <location>
        <begin position="327"/>
        <end position="339"/>
    </location>
</feature>
<keyword evidence="3" id="KW-1185">Reference proteome</keyword>
<sequence>EPSLGGLLRMHDFRKSMQYRGAKPRSPAVHRRGPRMSAHSAARGKPRMLDCATLRQPSWTADFCANTAAKRLSTHGATTPLEPCVLTAATLQVQSKFADSTPAGQTREREREREREKERGREGERGREEQKKGEAKARTTLAPTTRRPGHGRAAPLAAVPALWERLMLRCSSFPHATRREFARACPFPVKTAGLAEVPNASGGGQKREEEVEEEEEEEEEEEGGGTINYKLAESLDAEAEEPMPIAATIQQTEAPRARLYLDSELLQISHGCNLTPTTLRHTTMPCRPRASRTCKAGRGPATGELHMAEARRRAGAAVFRSAAVPQDQEEEEEEEEEEDRATWPAGGLLRARVGSTAPPRTPSAAQPERPILESAQTRLPVHILPARPPQKNAGWTTRESNSSRGQRRERHPGQGRARQREGGRRKHSVGAKLVHLQDIRRPKGYPQDEDPERLGALAPKLHRKLVHCPGPQARARMTRAWAHGLLCTGETARALVGRSGPPRPRPGRWPARTNRHCETDEEGEGEGEGEGEEKEEGRGEGVLGKQEPPRDVG</sequence>
<feature type="compositionally biased region" description="Acidic residues" evidence="1">
    <location>
        <begin position="210"/>
        <end position="223"/>
    </location>
</feature>
<comment type="caution">
    <text evidence="2">The sequence shown here is derived from an EMBL/GenBank/DDBJ whole genome shotgun (WGS) entry which is preliminary data.</text>
</comment>
<feature type="compositionally biased region" description="Acidic residues" evidence="1">
    <location>
        <begin position="519"/>
        <end position="534"/>
    </location>
</feature>
<accession>A0ABN9WU29</accession>
<feature type="compositionally biased region" description="Polar residues" evidence="1">
    <location>
        <begin position="393"/>
        <end position="404"/>
    </location>
</feature>
<organism evidence="2 3">
    <name type="scientific">Prorocentrum cordatum</name>
    <dbReference type="NCBI Taxonomy" id="2364126"/>
    <lineage>
        <taxon>Eukaryota</taxon>
        <taxon>Sar</taxon>
        <taxon>Alveolata</taxon>
        <taxon>Dinophyceae</taxon>
        <taxon>Prorocentrales</taxon>
        <taxon>Prorocentraceae</taxon>
        <taxon>Prorocentrum</taxon>
    </lineage>
</organism>
<evidence type="ECO:0000313" key="3">
    <source>
        <dbReference type="Proteomes" id="UP001189429"/>
    </source>
</evidence>
<feature type="non-terminal residue" evidence="2">
    <location>
        <position position="1"/>
    </location>
</feature>